<feature type="compositionally biased region" description="Basic and acidic residues" evidence="12">
    <location>
        <begin position="1279"/>
        <end position="1288"/>
    </location>
</feature>
<dbReference type="GO" id="GO:0033596">
    <property type="term" value="C:TSC1-TSC2 complex"/>
    <property type="evidence" value="ECO:0007669"/>
    <property type="project" value="InterPro"/>
</dbReference>
<protein>
    <recommendedName>
        <fullName evidence="10">Tuberin</fullName>
    </recommendedName>
</protein>
<feature type="compositionally biased region" description="Low complexity" evidence="12">
    <location>
        <begin position="1311"/>
        <end position="1329"/>
    </location>
</feature>
<feature type="region of interest" description="Disordered" evidence="12">
    <location>
        <begin position="1302"/>
        <end position="1428"/>
    </location>
</feature>
<dbReference type="InterPro" id="IPR011989">
    <property type="entry name" value="ARM-like"/>
</dbReference>
<name>A0A6J2MV57_9CHIR</name>
<evidence type="ECO:0000259" key="13">
    <source>
        <dbReference type="PROSITE" id="PS50085"/>
    </source>
</evidence>
<feature type="compositionally biased region" description="Polar residues" evidence="12">
    <location>
        <begin position="1354"/>
        <end position="1368"/>
    </location>
</feature>
<dbReference type="InterPro" id="IPR024584">
    <property type="entry name" value="Tuberin_N"/>
</dbReference>
<dbReference type="InterPro" id="IPR027107">
    <property type="entry name" value="Tuberin/Ral-act_asu"/>
</dbReference>
<dbReference type="GO" id="GO:0005634">
    <property type="term" value="C:nucleus"/>
    <property type="evidence" value="ECO:0007669"/>
    <property type="project" value="InterPro"/>
</dbReference>
<feature type="region of interest" description="Disordered" evidence="12">
    <location>
        <begin position="1711"/>
        <end position="1730"/>
    </location>
</feature>
<evidence type="ECO:0000256" key="6">
    <source>
        <dbReference type="ARBA" id="ARBA00023136"/>
    </source>
</evidence>
<dbReference type="InterPro" id="IPR035974">
    <property type="entry name" value="Rap/Ran-GAP_sf"/>
</dbReference>
<feature type="region of interest" description="Disordered" evidence="12">
    <location>
        <begin position="1262"/>
        <end position="1290"/>
    </location>
</feature>
<dbReference type="PANTHER" id="PTHR10063:SF0">
    <property type="entry name" value="TUBERIN"/>
    <property type="match status" value="1"/>
</dbReference>
<dbReference type="Proteomes" id="UP000664940">
    <property type="component" value="Unassembled WGS sequence"/>
</dbReference>
<feature type="compositionally biased region" description="Low complexity" evidence="12">
    <location>
        <begin position="1268"/>
        <end position="1278"/>
    </location>
</feature>
<feature type="compositionally biased region" description="Basic and acidic residues" evidence="12">
    <location>
        <begin position="1338"/>
        <end position="1353"/>
    </location>
</feature>
<organism evidence="15 17">
    <name type="scientific">Phyllostomus discolor</name>
    <name type="common">pale spear-nosed bat</name>
    <dbReference type="NCBI Taxonomy" id="89673"/>
    <lineage>
        <taxon>Eukaryota</taxon>
        <taxon>Metazoa</taxon>
        <taxon>Chordata</taxon>
        <taxon>Craniata</taxon>
        <taxon>Vertebrata</taxon>
        <taxon>Euteleostomi</taxon>
        <taxon>Mammalia</taxon>
        <taxon>Eutheria</taxon>
        <taxon>Laurasiatheria</taxon>
        <taxon>Chiroptera</taxon>
        <taxon>Yangochiroptera</taxon>
        <taxon>Phyllostomidae</taxon>
        <taxon>Phyllostominae</taxon>
        <taxon>Phyllostomus</taxon>
    </lineage>
</organism>
<dbReference type="FunFam" id="3.40.50.11210:FF:000004">
    <property type="entry name" value="Tuberin isoform X3"/>
    <property type="match status" value="1"/>
</dbReference>
<evidence type="ECO:0000256" key="10">
    <source>
        <dbReference type="ARBA" id="ARBA00070662"/>
    </source>
</evidence>
<comment type="subcellular location">
    <subcellularLocation>
        <location evidence="1">Cytoplasm</location>
        <location evidence="1">Cytosol</location>
    </subcellularLocation>
    <subcellularLocation>
        <location evidence="8">Lysosome membrane</location>
        <topology evidence="8">Peripheral membrane protein</topology>
    </subcellularLocation>
</comment>
<feature type="domain" description="Rap-GAP" evidence="13">
    <location>
        <begin position="1468"/>
        <end position="1695"/>
    </location>
</feature>
<dbReference type="Gene3D" id="1.25.10.10">
    <property type="entry name" value="Leucine-rich Repeat Variant"/>
    <property type="match status" value="1"/>
</dbReference>
<dbReference type="GO" id="GO:0005096">
    <property type="term" value="F:GTPase activator activity"/>
    <property type="evidence" value="ECO:0007669"/>
    <property type="project" value="UniProtKB-UniRule"/>
</dbReference>
<dbReference type="Proteomes" id="UP000504628">
    <property type="component" value="Chromosome 3"/>
</dbReference>
<dbReference type="GO" id="GO:0032007">
    <property type="term" value="P:negative regulation of TOR signaling"/>
    <property type="evidence" value="ECO:0007669"/>
    <property type="project" value="InterPro"/>
</dbReference>
<reference evidence="14 16" key="1">
    <citation type="journal article" date="2020" name="Nature">
        <title>Six reference-quality genomes reveal evolution of bat adaptations.</title>
        <authorList>
            <person name="Jebb D."/>
            <person name="Huang Z."/>
            <person name="Pippel M."/>
            <person name="Hughes G.M."/>
            <person name="Lavrichenko K."/>
            <person name="Devanna P."/>
            <person name="Winkler S."/>
            <person name="Jermiin L.S."/>
            <person name="Skirmuntt E.C."/>
            <person name="Katzourakis A."/>
            <person name="Burkitt-Gray L."/>
            <person name="Ray D.A."/>
            <person name="Sullivan K.A.M."/>
            <person name="Roscito J.G."/>
            <person name="Kirilenko B.M."/>
            <person name="Davalos L.M."/>
            <person name="Corthals A.P."/>
            <person name="Power M.L."/>
            <person name="Jones G."/>
            <person name="Ransome R.D."/>
            <person name="Dechmann D.K.N."/>
            <person name="Locatelli A.G."/>
            <person name="Puechmaille S.J."/>
            <person name="Fedrigo O."/>
            <person name="Jarvis E.D."/>
            <person name="Hiller M."/>
            <person name="Vernes S.C."/>
            <person name="Myers E.W."/>
            <person name="Teeling E.C."/>
        </authorList>
    </citation>
    <scope>NUCLEOTIDE SEQUENCE [LARGE SCALE GENOMIC DNA]</scope>
    <source>
        <strain evidence="14">Bat1K_MPI-CBG_1</strain>
    </source>
</reference>
<evidence type="ECO:0000256" key="2">
    <source>
        <dbReference type="ARBA" id="ARBA00022468"/>
    </source>
</evidence>
<dbReference type="Gene3D" id="3.40.50.11210">
    <property type="entry name" value="Rap/Ran-GAP"/>
    <property type="match status" value="1"/>
</dbReference>
<dbReference type="GO" id="GO:0045202">
    <property type="term" value="C:synapse"/>
    <property type="evidence" value="ECO:0007669"/>
    <property type="project" value="UniProtKB-ARBA"/>
</dbReference>
<evidence type="ECO:0000313" key="15">
    <source>
        <dbReference type="Proteomes" id="UP000504628"/>
    </source>
</evidence>
<evidence type="ECO:0000256" key="5">
    <source>
        <dbReference type="ARBA" id="ARBA00022843"/>
    </source>
</evidence>
<dbReference type="Pfam" id="PF03542">
    <property type="entry name" value="Tuberin"/>
    <property type="match status" value="1"/>
</dbReference>
<reference evidence="17" key="2">
    <citation type="submission" date="2025-04" db="UniProtKB">
        <authorList>
            <consortium name="RefSeq"/>
        </authorList>
    </citation>
    <scope>IDENTIFICATION</scope>
    <source>
        <tissue evidence="17">Muscle</tissue>
    </source>
</reference>
<dbReference type="GeneID" id="114509258"/>
<evidence type="ECO:0000256" key="11">
    <source>
        <dbReference type="PROSITE-ProRule" id="PRU00165"/>
    </source>
</evidence>
<evidence type="ECO:0000313" key="16">
    <source>
        <dbReference type="Proteomes" id="UP000664940"/>
    </source>
</evidence>
<evidence type="ECO:0000256" key="4">
    <source>
        <dbReference type="ARBA" id="ARBA00022553"/>
    </source>
</evidence>
<keyword evidence="6" id="KW-0472">Membrane</keyword>
<evidence type="ECO:0000256" key="7">
    <source>
        <dbReference type="ARBA" id="ARBA00023228"/>
    </source>
</evidence>
<evidence type="ECO:0000256" key="3">
    <source>
        <dbReference type="ARBA" id="ARBA00022490"/>
    </source>
</evidence>
<dbReference type="Pfam" id="PF11864">
    <property type="entry name" value="DUF3384"/>
    <property type="match status" value="1"/>
</dbReference>
<dbReference type="CTD" id="7249"/>
<dbReference type="InterPro" id="IPR003913">
    <property type="entry name" value="Tuberin"/>
</dbReference>
<evidence type="ECO:0000256" key="12">
    <source>
        <dbReference type="SAM" id="MobiDB-lite"/>
    </source>
</evidence>
<gene>
    <name evidence="17" type="primary">TSC2</name>
    <name evidence="14" type="ORF">HJG60_019623</name>
</gene>
<feature type="region of interest" description="Disordered" evidence="12">
    <location>
        <begin position="930"/>
        <end position="959"/>
    </location>
</feature>
<dbReference type="GO" id="GO:0051056">
    <property type="term" value="P:regulation of small GTPase mediated signal transduction"/>
    <property type="evidence" value="ECO:0007669"/>
    <property type="project" value="InterPro"/>
</dbReference>
<dbReference type="SUPFAM" id="SSF48371">
    <property type="entry name" value="ARM repeat"/>
    <property type="match status" value="1"/>
</dbReference>
<dbReference type="PRINTS" id="PR01431">
    <property type="entry name" value="TUBERIN"/>
</dbReference>
<dbReference type="InterPro" id="IPR018515">
    <property type="entry name" value="Tuberin-type_domain"/>
</dbReference>
<dbReference type="SUPFAM" id="SSF111347">
    <property type="entry name" value="Rap/Ran-GAP"/>
    <property type="match status" value="1"/>
</dbReference>
<dbReference type="Pfam" id="PF02145">
    <property type="entry name" value="Rap_GAP"/>
    <property type="match status" value="1"/>
</dbReference>
<keyword evidence="7" id="KW-0458">Lysosome</keyword>
<evidence type="ECO:0000256" key="9">
    <source>
        <dbReference type="ARBA" id="ARBA00054764"/>
    </source>
</evidence>
<evidence type="ECO:0000313" key="17">
    <source>
        <dbReference type="RefSeq" id="XP_028383452.1"/>
    </source>
</evidence>
<keyword evidence="4" id="KW-0597">Phosphoprotein</keyword>
<feature type="region of interest" description="Disordered" evidence="12">
    <location>
        <begin position="1097"/>
        <end position="1126"/>
    </location>
</feature>
<proteinExistence type="predicted"/>
<feature type="compositionally biased region" description="Polar residues" evidence="12">
    <location>
        <begin position="935"/>
        <end position="959"/>
    </location>
</feature>
<dbReference type="GO" id="GO:0051726">
    <property type="term" value="P:regulation of cell cycle"/>
    <property type="evidence" value="ECO:0007669"/>
    <property type="project" value="TreeGrafter"/>
</dbReference>
<keyword evidence="3" id="KW-0963">Cytoplasm</keyword>
<sequence length="1746" mass="194521">MAKPTSKDSGLKEKFKILLGLGTPRPNPRSAEGKQTEFVITAEILKELSVECGLNNRIRVIGQISEVAKTKKFEEHAVEALWKAVADLLQPERPPEARHAVLALLKAIVQGQGDRLGVLRALFFKVIKDYPSNEDLHERLEVFKALTDNGRHITYLEEELAEFVLQWMDIGLTSEFLLVLVNLVKFNSCYLDEYIASMVQMICLLCVQTVSSMDIEVSLQVLDAVVCYNCLPAESLPLFIVTLCRTINVKELCEPCWKLMRNLLGTHLGHSAIYNMCRIMEDRAYMEDAPLLRGAVFFVGMALWGAHRLYSLKNSPTSVLPSFYEAMTCPNEVVSYEIVLSITRLIKKYRRELQAVTWDILLNIIERLLQQLQTLESPELRAIVHDLLTTVEELCDQNEFHGSQERYFELIERCADQRPESSLLNLITYRAQSIHPAKVGWIHNLQLLMEKFFRSESRSAVRIKVLDVLSFVLLINRQFYEEELINTVVISQLSHIPEDRDHQVRKLATQLLVDLAEGCHTHHFNSLLDIIEKVIARSLSPPPELEDRDMEAYSASLEDVKTAVLGLLVILQTKLYALPASHAMRVYEMLVSHIQLHYKHNYTLPIASSIRLQAFDFLLLLRADSLHRLGLPTKDGVVRFSPYCVCDYMELERGSEKKASGPLSPPTGLSGPASAGPTMRLGSLPYSLVFRVLLQCLKQETDWKVLKLVLSKLPESLRYKVLIFTSPCSVDQLSSALCSMLSGPKTLERLRGTPEGFSRTDLHLAVVPVLTALISYHNYLDKARQREMVYCLEQGLIYRCASQCVVALAVCSVEMPDIMVKALPILVVKLTHISATASMAIPLLEFLSTLARLPHLYRNFAAEQYASVFAISLPYTNPSKFNQYIVCLAHHVIAMWFIRCRLPFRKDFVPFITKGLRSNVLLSFDDTPEKDSFRARSTSLNERPKRIQTSLTSASLGSADENSMAQADDNLKNLHLELTETCLDMMARYVFSNFTAVPKRSPVGEFLLAGGRTKTWLVGNKLITVTTSVGTGTRSLLGLDSGELQGSPELSSDLSTHMRQTKEAPAKLESQTGQQVCLGARDRVRSMSGGHGLRIGALDTPASHFPGGPTLPGPQTTPASKPEKASASIQLPVQKEKTNLAAYVPLLTQGWAEILVRRPTGNTSWLMSLENPLSPFSSDINNMPLQELSNALMAAERFKERRDTALYKSLSVPAASSAKPPPPPRSNTDSAVVLEEGSPSEAALLAEPPELEDFEATLGTERHCPHTEAYSRSSSTSSQEEKSFRAEDLSAGGIPIERAVSSEAARPSVDLSFQPSQPLSKSSSSPELQTLQDILGDPGDKADVGRLSPEAKARSQSGTLDGGSTTWSAMGEASQGPTHAEGSMPSSCPRSPSGLRPRGYTISDSAPSRRGKRVERDSFKSRAGASNADKVPGINPSFVFLQLYHSPFFGDESNKPILLPNESFERSVQLLDQIPSYDTHKIAVLYVGEGQSNSELAILSNEHGSYRYTEFLTGLGKLIELKDCQPDKVYLGGLDVCGEDGQFTYCWHDDIMQAVFHIATLMPTKDVDKHRCDKKRHLGNDFVSIVYNDSGEDFKLGTIKGQFNFVHVIVTPLDYECNLVSLQCRRDMEGLVDTSVAKIVSDRNLPFVARQMALHANMASQVHHSRSNPTDIYPSKWIARLRHIKRLRHRIREEAHYSNPSLPLMQMHPPGHTKAPVQAPAEPVPTYETGQRKRLISSVDDFTEFV</sequence>
<dbReference type="RefSeq" id="XP_028383452.1">
    <property type="nucleotide sequence ID" value="XM_028527651.2"/>
</dbReference>
<feature type="region of interest" description="Disordered" evidence="12">
    <location>
        <begin position="1212"/>
        <end position="1231"/>
    </location>
</feature>
<dbReference type="GO" id="GO:0046627">
    <property type="term" value="P:negative regulation of insulin receptor signaling pathway"/>
    <property type="evidence" value="ECO:0007669"/>
    <property type="project" value="TreeGrafter"/>
</dbReference>
<keyword evidence="5" id="KW-0832">Ubl conjugation</keyword>
<dbReference type="PROSITE" id="PS50085">
    <property type="entry name" value="RAPGAP"/>
    <property type="match status" value="1"/>
</dbReference>
<comment type="function">
    <text evidence="9">Catalytic component of the TSC-TBC complex, a multiprotein complex that acts as a negative regulator of the canonical mTORC1 complex, an evolutionarily conserved central nutrient sensor that stimulates anabolic reactions and macromolecule biosynthesis to promote cellular biomass generation and growth. Within the TSC-TBC complex, TSC2 acts as a GTPase-activating protein (GAP) for the small GTPase RHEB, a direct activator of the protein kinase activity of mTORC1. In absence of nutrients, the TSC-TBC complex inhibits mTORC1, thereby preventing phosphorylation of ribosomal protein S6 kinase (RPS6KB1 and RPS6KB2) and EIF4EBP1 (4E-BP1) by the mTORC1 signaling. The TSC-TBC complex is inactivated in response to nutrients, relieving inhibition of mTORC1. Involved in microtubule-mediated protein transport via its ability to regulate mTORC1 signaling. Also stimulates the intrinsic GTPase activity of the Ras-related proteins RAP1A and RAB5.</text>
</comment>
<dbReference type="GO" id="GO:0005765">
    <property type="term" value="C:lysosomal membrane"/>
    <property type="evidence" value="ECO:0007669"/>
    <property type="project" value="UniProtKB-SubCell"/>
</dbReference>
<dbReference type="GO" id="GO:0016241">
    <property type="term" value="P:regulation of macroautophagy"/>
    <property type="evidence" value="ECO:0007669"/>
    <property type="project" value="UniProtKB-ARBA"/>
</dbReference>
<evidence type="ECO:0000313" key="14">
    <source>
        <dbReference type="EMBL" id="KAF6127985.1"/>
    </source>
</evidence>
<keyword evidence="15" id="KW-1185">Reference proteome</keyword>
<evidence type="ECO:0000256" key="8">
    <source>
        <dbReference type="ARBA" id="ARBA00023765"/>
    </source>
</evidence>
<accession>A0A6J2MV57</accession>
<dbReference type="InterPro" id="IPR016024">
    <property type="entry name" value="ARM-type_fold"/>
</dbReference>
<dbReference type="GO" id="GO:0030178">
    <property type="term" value="P:negative regulation of Wnt signaling pathway"/>
    <property type="evidence" value="ECO:0007669"/>
    <property type="project" value="TreeGrafter"/>
</dbReference>
<dbReference type="GO" id="GO:0051898">
    <property type="term" value="P:negative regulation of phosphatidylinositol 3-kinase/protein kinase B signal transduction"/>
    <property type="evidence" value="ECO:0007669"/>
    <property type="project" value="TreeGrafter"/>
</dbReference>
<dbReference type="EMBL" id="JABVXQ010000002">
    <property type="protein sequence ID" value="KAF6127985.1"/>
    <property type="molecule type" value="Genomic_DNA"/>
</dbReference>
<dbReference type="PANTHER" id="PTHR10063">
    <property type="entry name" value="TUBERIN"/>
    <property type="match status" value="1"/>
</dbReference>
<keyword evidence="2 11" id="KW-0343">GTPase activation</keyword>
<evidence type="ECO:0000256" key="1">
    <source>
        <dbReference type="ARBA" id="ARBA00004514"/>
    </source>
</evidence>
<dbReference type="InterPro" id="IPR000331">
    <property type="entry name" value="Rap/Ran_GAP_dom"/>
</dbReference>